<sequence length="134" mass="14756">MGDGSDEELGGWQGRRRHARLVMEIKMVEADLKGTGSLDFVGGTVWLWRFVSSGTVLVGDGELIGGREATCGGLNGKETWQNCRRFGIVAFGFDRFGMQLKESAGLVEREKVGLIMVICDCKVRAEDLGKKPWM</sequence>
<comment type="caution">
    <text evidence="1">The sequence shown here is derived from an EMBL/GenBank/DDBJ whole genome shotgun (WGS) entry which is preliminary data.</text>
</comment>
<proteinExistence type="predicted"/>
<reference evidence="1 2" key="1">
    <citation type="journal article" date="2023" name="G3 (Bethesda)">
        <title>A chromosome-length genome assembly and annotation of blackberry (Rubus argutus, cv. 'Hillquist').</title>
        <authorList>
            <person name="Bruna T."/>
            <person name="Aryal R."/>
            <person name="Dudchenko O."/>
            <person name="Sargent D.J."/>
            <person name="Mead D."/>
            <person name="Buti M."/>
            <person name="Cavallini A."/>
            <person name="Hytonen T."/>
            <person name="Andres J."/>
            <person name="Pham M."/>
            <person name="Weisz D."/>
            <person name="Mascagni F."/>
            <person name="Usai G."/>
            <person name="Natali L."/>
            <person name="Bassil N."/>
            <person name="Fernandez G.E."/>
            <person name="Lomsadze A."/>
            <person name="Armour M."/>
            <person name="Olukolu B."/>
            <person name="Poorten T."/>
            <person name="Britton C."/>
            <person name="Davik J."/>
            <person name="Ashrafi H."/>
            <person name="Aiden E.L."/>
            <person name="Borodovsky M."/>
            <person name="Worthington M."/>
        </authorList>
    </citation>
    <scope>NUCLEOTIDE SEQUENCE [LARGE SCALE GENOMIC DNA]</scope>
    <source>
        <strain evidence="1">PI 553951</strain>
    </source>
</reference>
<dbReference type="EMBL" id="JBEDUW010000006">
    <property type="protein sequence ID" value="KAK9922201.1"/>
    <property type="molecule type" value="Genomic_DNA"/>
</dbReference>
<dbReference type="Proteomes" id="UP001457282">
    <property type="component" value="Unassembled WGS sequence"/>
</dbReference>
<dbReference type="AlphaFoldDB" id="A0AAW1WC24"/>
<protein>
    <submittedName>
        <fullName evidence="1">Uncharacterized protein</fullName>
    </submittedName>
</protein>
<gene>
    <name evidence="1" type="ORF">M0R45_030679</name>
</gene>
<keyword evidence="2" id="KW-1185">Reference proteome</keyword>
<organism evidence="1 2">
    <name type="scientific">Rubus argutus</name>
    <name type="common">Southern blackberry</name>
    <dbReference type="NCBI Taxonomy" id="59490"/>
    <lineage>
        <taxon>Eukaryota</taxon>
        <taxon>Viridiplantae</taxon>
        <taxon>Streptophyta</taxon>
        <taxon>Embryophyta</taxon>
        <taxon>Tracheophyta</taxon>
        <taxon>Spermatophyta</taxon>
        <taxon>Magnoliopsida</taxon>
        <taxon>eudicotyledons</taxon>
        <taxon>Gunneridae</taxon>
        <taxon>Pentapetalae</taxon>
        <taxon>rosids</taxon>
        <taxon>fabids</taxon>
        <taxon>Rosales</taxon>
        <taxon>Rosaceae</taxon>
        <taxon>Rosoideae</taxon>
        <taxon>Rosoideae incertae sedis</taxon>
        <taxon>Rubus</taxon>
    </lineage>
</organism>
<accession>A0AAW1WC24</accession>
<evidence type="ECO:0000313" key="2">
    <source>
        <dbReference type="Proteomes" id="UP001457282"/>
    </source>
</evidence>
<name>A0AAW1WC24_RUBAR</name>
<evidence type="ECO:0000313" key="1">
    <source>
        <dbReference type="EMBL" id="KAK9922201.1"/>
    </source>
</evidence>